<dbReference type="InterPro" id="IPR006129">
    <property type="entry name" value="AdhesinB"/>
</dbReference>
<dbReference type="Gene3D" id="2.40.128.20">
    <property type="match status" value="1"/>
</dbReference>
<dbReference type="GO" id="GO:0007155">
    <property type="term" value="P:cell adhesion"/>
    <property type="evidence" value="ECO:0007669"/>
    <property type="project" value="InterPro"/>
</dbReference>
<dbReference type="InterPro" id="IPR006128">
    <property type="entry name" value="Lipoprotein_PsaA-like"/>
</dbReference>
<dbReference type="PRINTS" id="PR00691">
    <property type="entry name" value="ADHESINB"/>
</dbReference>
<dbReference type="InterPro" id="IPR050492">
    <property type="entry name" value="Bact_metal-bind_prot9"/>
</dbReference>
<evidence type="ECO:0000259" key="8">
    <source>
        <dbReference type="Pfam" id="PF09223"/>
    </source>
</evidence>
<dbReference type="RefSeq" id="WP_114353544.1">
    <property type="nucleotide sequence ID" value="NZ_QPJJ01000010.1"/>
</dbReference>
<dbReference type="PROSITE" id="PS51257">
    <property type="entry name" value="PROKAR_LIPOPROTEIN"/>
    <property type="match status" value="1"/>
</dbReference>
<keyword evidence="3" id="KW-0862">Zinc</keyword>
<dbReference type="PANTHER" id="PTHR42953:SF8">
    <property type="entry name" value="ZINT DOMAIN-CONTAINING PROTEIN"/>
    <property type="match status" value="1"/>
</dbReference>
<feature type="compositionally biased region" description="Basic and acidic residues" evidence="7">
    <location>
        <begin position="342"/>
        <end position="362"/>
    </location>
</feature>
<evidence type="ECO:0000313" key="10">
    <source>
        <dbReference type="Proteomes" id="UP000252585"/>
    </source>
</evidence>
<evidence type="ECO:0000256" key="5">
    <source>
        <dbReference type="ARBA" id="ARBA00023065"/>
    </source>
</evidence>
<comment type="caution">
    <text evidence="9">The sequence shown here is derived from an EMBL/GenBank/DDBJ whole genome shotgun (WGS) entry which is preliminary data.</text>
</comment>
<keyword evidence="4" id="KW-0864">Zinc transport</keyword>
<proteinExistence type="inferred from homology"/>
<name>A0A368XDZ8_9BACI</name>
<dbReference type="AlphaFoldDB" id="A0A368XDZ8"/>
<dbReference type="InterPro" id="IPR015304">
    <property type="entry name" value="ZinT_dom"/>
</dbReference>
<dbReference type="Proteomes" id="UP000252585">
    <property type="component" value="Unassembled WGS sequence"/>
</dbReference>
<keyword evidence="10" id="KW-1185">Reference proteome</keyword>
<dbReference type="GO" id="GO:0008270">
    <property type="term" value="F:zinc ion binding"/>
    <property type="evidence" value="ECO:0007669"/>
    <property type="project" value="InterPro"/>
</dbReference>
<evidence type="ECO:0000256" key="6">
    <source>
        <dbReference type="RuleBase" id="RU003512"/>
    </source>
</evidence>
<reference evidence="9 10" key="1">
    <citation type="submission" date="2018-07" db="EMBL/GenBank/DDBJ databases">
        <title>Genomic Encyclopedia of Type Strains, Phase IV (KMG-IV): sequencing the most valuable type-strain genomes for metagenomic binning, comparative biology and taxonomic classification.</title>
        <authorList>
            <person name="Goeker M."/>
        </authorList>
    </citation>
    <scope>NUCLEOTIDE SEQUENCE [LARGE SCALE GENOMIC DNA]</scope>
    <source>
        <strain evidence="9 10">DSM 27696</strain>
    </source>
</reference>
<dbReference type="PRINTS" id="PR00690">
    <property type="entry name" value="ADHESNFAMILY"/>
</dbReference>
<evidence type="ECO:0000256" key="1">
    <source>
        <dbReference type="ARBA" id="ARBA00022448"/>
    </source>
</evidence>
<dbReference type="Pfam" id="PF09223">
    <property type="entry name" value="ZinT"/>
    <property type="match status" value="1"/>
</dbReference>
<keyword evidence="1 6" id="KW-0813">Transport</keyword>
<keyword evidence="5" id="KW-0406">Ion transport</keyword>
<keyword evidence="2" id="KW-0732">Signal</keyword>
<feature type="region of interest" description="Disordered" evidence="7">
    <location>
        <begin position="126"/>
        <end position="171"/>
    </location>
</feature>
<accession>A0A368XDZ8</accession>
<evidence type="ECO:0000313" key="9">
    <source>
        <dbReference type="EMBL" id="RCW65879.1"/>
    </source>
</evidence>
<sequence length="543" mass="61992">MLKKLIGVLVLCTLIFIITGCGSAGSTNSQGEKAPDEELTIYTTVYPLQYFAEQIAGDEASVASILPAGSDPHNFEPTSQEIIQIAEADAFIYNGAGLEPYAQKISDAIESEDVKAVEASDGIDLLEHSDSHDQEEHKHEETEGEHEEEHEHEETEDEHEGHDHGDQDPHVWLDPIRSIELAETIKDTLVEIKPDSEEVFNKNFETLTGELENLDKEFKEKIEGLPGNEIIVSHAAYGYWEHSYGIEQIPISGLSPTNEPSQKELQEIIEIAKNHGLKYVFFEQNVTPKVADVVRKEINAETLRIHNLSVLTEEDIENNEDYFTLMRTNLEALSEALIDAPVRSDDSSENDDHDHAHSHAHDEESEQIYAGYFEDEQVEDRPLSDWEGDWQSVYPYLQDGTLDDVFAHKAEENGDKTVQEYKEYYEIGYKTKVERILIEGDRVTFFENGEENTGQYSYDGYEILTYDAGNRGVRYIFKLTEKEEGLPNFIQFSDHSIYPTKADHYHIYFGDDRERLLEEVTNWPTYYPLDMSGENIVHEMLAH</sequence>
<evidence type="ECO:0000256" key="7">
    <source>
        <dbReference type="SAM" id="MobiDB-lite"/>
    </source>
</evidence>
<dbReference type="SUPFAM" id="SSF53807">
    <property type="entry name" value="Helical backbone' metal receptor"/>
    <property type="match status" value="1"/>
</dbReference>
<dbReference type="SUPFAM" id="SSF50814">
    <property type="entry name" value="Lipocalins"/>
    <property type="match status" value="1"/>
</dbReference>
<evidence type="ECO:0000256" key="4">
    <source>
        <dbReference type="ARBA" id="ARBA00022906"/>
    </source>
</evidence>
<feature type="region of interest" description="Disordered" evidence="7">
    <location>
        <begin position="342"/>
        <end position="365"/>
    </location>
</feature>
<feature type="domain" description="ZinT" evidence="8">
    <location>
        <begin position="365"/>
        <end position="543"/>
    </location>
</feature>
<evidence type="ECO:0000256" key="2">
    <source>
        <dbReference type="ARBA" id="ARBA00022729"/>
    </source>
</evidence>
<dbReference type="OrthoDB" id="9810636at2"/>
<comment type="similarity">
    <text evidence="6">Belongs to the bacterial solute-binding protein 9 family.</text>
</comment>
<dbReference type="EMBL" id="QPJJ01000010">
    <property type="protein sequence ID" value="RCW65879.1"/>
    <property type="molecule type" value="Genomic_DNA"/>
</dbReference>
<dbReference type="InterPro" id="IPR012674">
    <property type="entry name" value="Calycin"/>
</dbReference>
<dbReference type="InterPro" id="IPR006127">
    <property type="entry name" value="ZnuA-like"/>
</dbReference>
<gene>
    <name evidence="9" type="ORF">DFR57_11097</name>
</gene>
<dbReference type="PANTHER" id="PTHR42953">
    <property type="entry name" value="HIGH-AFFINITY ZINC UPTAKE SYSTEM PROTEIN ZNUA-RELATED"/>
    <property type="match status" value="1"/>
</dbReference>
<dbReference type="Gene3D" id="3.40.50.1980">
    <property type="entry name" value="Nitrogenase molybdenum iron protein domain"/>
    <property type="match status" value="3"/>
</dbReference>
<organism evidence="9 10">
    <name type="scientific">Saliterribacillus persicus</name>
    <dbReference type="NCBI Taxonomy" id="930114"/>
    <lineage>
        <taxon>Bacteria</taxon>
        <taxon>Bacillati</taxon>
        <taxon>Bacillota</taxon>
        <taxon>Bacilli</taxon>
        <taxon>Bacillales</taxon>
        <taxon>Bacillaceae</taxon>
        <taxon>Saliterribacillus</taxon>
    </lineage>
</organism>
<dbReference type="GO" id="GO:0006829">
    <property type="term" value="P:zinc ion transport"/>
    <property type="evidence" value="ECO:0007669"/>
    <property type="project" value="UniProtKB-KW"/>
</dbReference>
<evidence type="ECO:0000256" key="3">
    <source>
        <dbReference type="ARBA" id="ARBA00022833"/>
    </source>
</evidence>
<protein>
    <submittedName>
        <fullName evidence="9">Zinc transport system substrate-binding protein</fullName>
    </submittedName>
</protein>
<dbReference type="Pfam" id="PF01297">
    <property type="entry name" value="ZnuA"/>
    <property type="match status" value="1"/>
</dbReference>